<accession>A0ACA9M7L9</accession>
<dbReference type="Proteomes" id="UP000789702">
    <property type="component" value="Unassembled WGS sequence"/>
</dbReference>
<organism evidence="1 2">
    <name type="scientific">Dentiscutata heterogama</name>
    <dbReference type="NCBI Taxonomy" id="1316150"/>
    <lineage>
        <taxon>Eukaryota</taxon>
        <taxon>Fungi</taxon>
        <taxon>Fungi incertae sedis</taxon>
        <taxon>Mucoromycota</taxon>
        <taxon>Glomeromycotina</taxon>
        <taxon>Glomeromycetes</taxon>
        <taxon>Diversisporales</taxon>
        <taxon>Gigasporaceae</taxon>
        <taxon>Dentiscutata</taxon>
    </lineage>
</organism>
<dbReference type="EMBL" id="CAJVPU010007655">
    <property type="protein sequence ID" value="CAG8575190.1"/>
    <property type="molecule type" value="Genomic_DNA"/>
</dbReference>
<sequence length="970" mass="108256">MLLKSGQEIEEIQHHFNEINERISQQEKAIIIIGDTGEGKSTLLNYLTGVPLFSKDDDFGDYIIYTETSDGIDINDRSISQTTLPLRRGIYWDCPGFGDTRGPVQNIVNAYSIYKLVKSVKKLKVVVVVSEYVIKSTRKKEFLNLINNIGETFKNTDELVQGLCLVITKNNKLDARKVRVCFHKILEEQGDQENFSQSKKKILNFLSSSESQIVFFNAPQQEDKVSDTDKSSILESIEKISYLKGLDPNILLGDGPKLYIKDLVEKFHVDIKNYILVKFYPAVQSYLETLIDTHLGTIKELRKSLTDVSDQLMNIHEKPQHFEDNLQQILLIVEFIQRNDLKEELLKKFSLLNFFNLVKPESLEIKGNTSSWYNYISELINEIEALTSFNVYSQESLLTIEGIIIGIEDLNTAMNDQEISEISEINMFSLNSLFIDKDIIAPGINLALISPKLRVIGKRTINLKGNPGPLHQPNKANDGISFTKERIYNEVYDEVNDRISTQIIDEIAFTKEKINDEAINEISSTEERIEEKMNGKDGLPGQPGYNGGNFYAKGCIFFDLSSLTINVSGGDGCQGQDGGDGAKGFDGIDCGEDFVKNKENSALISREKIRALSSRGNEKAGVVNKALVCTVKFTKFLFTFNDKHEETYEYFDPGQKGGNGGRGGIGGIGGKPGSVIFDSPSQLLESPIILKESKRGANGKRGNAGHGGKNGPKYRGVYINERVFPTFRGYNEFNSESNDSHSTVPDGVLNSMRAVPAVSSAVTRHVLSESIKVSARESTKVATENVLSSFTMTSIKETFKQGSNFVMKDIFKYGTRESTKQVATSTSSYMAYIGNMGTTLKQGSNYLIKDVLKIGASESTIQVATVGTSTYVGAIGSFGASLAIQAGCSTASAYLSSYWKEEPHKIDDDEEFASDGELFDDLNENNIKTPDQFPLAIKEKEKEKLYKQFHDKSKNYKYVKELLYLERTIY</sequence>
<name>A0ACA9M7L9_9GLOM</name>
<keyword evidence="2" id="KW-1185">Reference proteome</keyword>
<evidence type="ECO:0000313" key="1">
    <source>
        <dbReference type="EMBL" id="CAG8575190.1"/>
    </source>
</evidence>
<reference evidence="1" key="1">
    <citation type="submission" date="2021-06" db="EMBL/GenBank/DDBJ databases">
        <authorList>
            <person name="Kallberg Y."/>
            <person name="Tangrot J."/>
            <person name="Rosling A."/>
        </authorList>
    </citation>
    <scope>NUCLEOTIDE SEQUENCE</scope>
    <source>
        <strain evidence="1">IL203A</strain>
    </source>
</reference>
<gene>
    <name evidence="1" type="ORF">DHETER_LOCUS6234</name>
</gene>
<protein>
    <submittedName>
        <fullName evidence="1">13644_t:CDS:1</fullName>
    </submittedName>
</protein>
<comment type="caution">
    <text evidence="1">The sequence shown here is derived from an EMBL/GenBank/DDBJ whole genome shotgun (WGS) entry which is preliminary data.</text>
</comment>
<evidence type="ECO:0000313" key="2">
    <source>
        <dbReference type="Proteomes" id="UP000789702"/>
    </source>
</evidence>
<proteinExistence type="predicted"/>